<evidence type="ECO:0000313" key="8">
    <source>
        <dbReference type="Proteomes" id="UP000253999"/>
    </source>
</evidence>
<proteinExistence type="predicted"/>
<evidence type="ECO:0000259" key="6">
    <source>
        <dbReference type="Pfam" id="PF07669"/>
    </source>
</evidence>
<evidence type="ECO:0000256" key="1">
    <source>
        <dbReference type="ARBA" id="ARBA00011900"/>
    </source>
</evidence>
<dbReference type="AlphaFoldDB" id="A0A369ZKE5"/>
<accession>A0A369ZKE5</accession>
<dbReference type="PANTHER" id="PTHR33841:SF1">
    <property type="entry name" value="DNA METHYLTRANSFERASE A"/>
    <property type="match status" value="1"/>
</dbReference>
<dbReference type="GO" id="GO:0032259">
    <property type="term" value="P:methylation"/>
    <property type="evidence" value="ECO:0007669"/>
    <property type="project" value="UniProtKB-KW"/>
</dbReference>
<keyword evidence="7" id="KW-0255">Endonuclease</keyword>
<dbReference type="GO" id="GO:0004519">
    <property type="term" value="F:endonuclease activity"/>
    <property type="evidence" value="ECO:0007669"/>
    <property type="project" value="UniProtKB-KW"/>
</dbReference>
<evidence type="ECO:0000256" key="2">
    <source>
        <dbReference type="ARBA" id="ARBA00022603"/>
    </source>
</evidence>
<dbReference type="InterPro" id="IPR050953">
    <property type="entry name" value="N4_N6_ade-DNA_methylase"/>
</dbReference>
<reference evidence="7 8" key="1">
    <citation type="submission" date="2018-05" db="EMBL/GenBank/DDBJ databases">
        <title>Draft Genome Sequences for a Diverse set of 7 Haemophilus Species.</title>
        <authorList>
            <person name="Nichols M."/>
            <person name="Topaz N."/>
            <person name="Wang X."/>
            <person name="Wang X."/>
            <person name="Boxrud D."/>
        </authorList>
    </citation>
    <scope>NUCLEOTIDE SEQUENCE [LARGE SCALE GENOMIC DNA]</scope>
    <source>
        <strain evidence="7 8">C2010039593</strain>
    </source>
</reference>
<dbReference type="InterPro" id="IPR002052">
    <property type="entry name" value="DNA_methylase_N6_adenine_CS"/>
</dbReference>
<gene>
    <name evidence="7" type="ORF">DPV98_04875</name>
</gene>
<dbReference type="InterPro" id="IPR029063">
    <property type="entry name" value="SAM-dependent_MTases_sf"/>
</dbReference>
<dbReference type="Gene3D" id="3.40.50.150">
    <property type="entry name" value="Vaccinia Virus protein VP39"/>
    <property type="match status" value="1"/>
</dbReference>
<evidence type="ECO:0000256" key="4">
    <source>
        <dbReference type="ARBA" id="ARBA00022691"/>
    </source>
</evidence>
<dbReference type="GO" id="GO:0006304">
    <property type="term" value="P:DNA modification"/>
    <property type="evidence" value="ECO:0007669"/>
    <property type="project" value="InterPro"/>
</dbReference>
<dbReference type="GO" id="GO:0009007">
    <property type="term" value="F:site-specific DNA-methyltransferase (adenine-specific) activity"/>
    <property type="evidence" value="ECO:0007669"/>
    <property type="project" value="UniProtKB-EC"/>
</dbReference>
<dbReference type="PRINTS" id="PR00507">
    <property type="entry name" value="N12N6MTFRASE"/>
</dbReference>
<dbReference type="PROSITE" id="PS00092">
    <property type="entry name" value="N6_MTASE"/>
    <property type="match status" value="1"/>
</dbReference>
<evidence type="ECO:0000256" key="5">
    <source>
        <dbReference type="ARBA" id="ARBA00047942"/>
    </source>
</evidence>
<evidence type="ECO:0000313" key="7">
    <source>
        <dbReference type="EMBL" id="RDF04710.1"/>
    </source>
</evidence>
<dbReference type="InterPro" id="IPR011639">
    <property type="entry name" value="MethylTrfase_TaqI-like_dom"/>
</dbReference>
<keyword evidence="3" id="KW-0808">Transferase</keyword>
<dbReference type="Proteomes" id="UP000253999">
    <property type="component" value="Unassembled WGS sequence"/>
</dbReference>
<dbReference type="Pfam" id="PF07669">
    <property type="entry name" value="Eco57I"/>
    <property type="match status" value="1"/>
</dbReference>
<organism evidence="7 8">
    <name type="scientific">Haemophilus parahaemolyticus</name>
    <dbReference type="NCBI Taxonomy" id="735"/>
    <lineage>
        <taxon>Bacteria</taxon>
        <taxon>Pseudomonadati</taxon>
        <taxon>Pseudomonadota</taxon>
        <taxon>Gammaproteobacteria</taxon>
        <taxon>Pasteurellales</taxon>
        <taxon>Pasteurellaceae</taxon>
        <taxon>Haemophilus</taxon>
    </lineage>
</organism>
<dbReference type="EC" id="2.1.1.72" evidence="1"/>
<comment type="catalytic activity">
    <reaction evidence="5">
        <text>a 2'-deoxyadenosine in DNA + S-adenosyl-L-methionine = an N(6)-methyl-2'-deoxyadenosine in DNA + S-adenosyl-L-homocysteine + H(+)</text>
        <dbReference type="Rhea" id="RHEA:15197"/>
        <dbReference type="Rhea" id="RHEA-COMP:12418"/>
        <dbReference type="Rhea" id="RHEA-COMP:12419"/>
        <dbReference type="ChEBI" id="CHEBI:15378"/>
        <dbReference type="ChEBI" id="CHEBI:57856"/>
        <dbReference type="ChEBI" id="CHEBI:59789"/>
        <dbReference type="ChEBI" id="CHEBI:90615"/>
        <dbReference type="ChEBI" id="CHEBI:90616"/>
        <dbReference type="EC" id="2.1.1.72"/>
    </reaction>
</comment>
<dbReference type="EMBL" id="QEQD01000004">
    <property type="protein sequence ID" value="RDF04710.1"/>
    <property type="molecule type" value="Genomic_DNA"/>
</dbReference>
<keyword evidence="2" id="KW-0489">Methyltransferase</keyword>
<dbReference type="SUPFAM" id="SSF53335">
    <property type="entry name" value="S-adenosyl-L-methionine-dependent methyltransferases"/>
    <property type="match status" value="1"/>
</dbReference>
<protein>
    <recommendedName>
        <fullName evidence="1">site-specific DNA-methyltransferase (adenine-specific)</fullName>
        <ecNumber evidence="1">2.1.1.72</ecNumber>
    </recommendedName>
</protein>
<sequence>MQNPSINYNPDVLSCLANLSNDEVFTSPALANQMLDLLPQELFRSSKTTFLDPATKSGVFLREIAKRLLEGLKDKIPDLQTRINHILTKQIFGLGITELTALLARRTLYCSREANGKFSVCEGFNDPQGNIFYSPLKHKWENGRCVKCGASEQVYDRGDELENHAYSFIHQDLANINEKLPVKFDVIIGNPPYQLSDGGAQASAKPIYDQFVQQAIKLQPKYLSMIIPARWYAGGKGLDTFRNQMINDKRMSVLHDYPDSTDCFAGVSIKGGVCYFLWEEQHNGDCLVVTHEKDKIISEMRRPLKEGNFETLIRYNDAISILRKVKDKKEESFSQFVSSRKPFALATNVRGRKSPLKTQDTHNIVKLYQNGGIGYLGREEIPTNKQWITEHKIYIGRAYGAGETFPHQILNYPIYGEPNSACTETYLMIGPFSSKEICENVMSYIQTRFFRFLVLLIKNTQDAPKKVYELVPIQDFSKPWIDKELYEKYGLNESEIEFIESMIRPMTNE</sequence>
<comment type="caution">
    <text evidence="7">The sequence shown here is derived from an EMBL/GenBank/DDBJ whole genome shotgun (WGS) entry which is preliminary data.</text>
</comment>
<dbReference type="REBASE" id="300435">
    <property type="entry name" value="M2.Hpa9593ORF4875P"/>
</dbReference>
<dbReference type="GO" id="GO:0003676">
    <property type="term" value="F:nucleic acid binding"/>
    <property type="evidence" value="ECO:0007669"/>
    <property type="project" value="InterPro"/>
</dbReference>
<keyword evidence="7" id="KW-0540">Nuclease</keyword>
<evidence type="ECO:0000256" key="3">
    <source>
        <dbReference type="ARBA" id="ARBA00022679"/>
    </source>
</evidence>
<feature type="domain" description="Type II methyltransferase M.TaqI-like" evidence="6">
    <location>
        <begin position="89"/>
        <end position="264"/>
    </location>
</feature>
<keyword evidence="4" id="KW-0949">S-adenosyl-L-methionine</keyword>
<dbReference type="RefSeq" id="WP_111312871.1">
    <property type="nucleotide sequence ID" value="NZ_QEQD01000004.1"/>
</dbReference>
<keyword evidence="7" id="KW-0378">Hydrolase</keyword>
<dbReference type="PANTHER" id="PTHR33841">
    <property type="entry name" value="DNA METHYLTRANSFERASE YEEA-RELATED"/>
    <property type="match status" value="1"/>
</dbReference>
<name>A0A369ZKE5_HAEPH</name>